<dbReference type="InterPro" id="IPR003593">
    <property type="entry name" value="AAA+_ATPase"/>
</dbReference>
<evidence type="ECO:0000256" key="6">
    <source>
        <dbReference type="ARBA" id="ARBA00022840"/>
    </source>
</evidence>
<sequence>MMLSVENLSVDFRVDTGWIRSVDGVSFDLPANATLGIVGESGSGKSVTALSVLRLHAMRTTRMAGRILFDGKDLLAMPERALRRLRGRDIAMIFQDPMHSLNPVLTIGDQIGETLRIHQGLSGDQAMTRAAELLDMVRIPDARSRIADFPHQLSGGMRQRVMIAMAIACRPRLLIADEPTTALDVTVQAQILELLRELRAEIGMSVILISHDLGLVAEFAERVLVMYAGSLVEDAPAQTIFEQPMHPYSEGLLRAIPSPDEDVFRLYAIPGRIPDPGRRPPGCAFAPRCTLALPACSAGMPPMDTASPGHLVRCPVRLSEGIR</sequence>
<dbReference type="SMART" id="SM00382">
    <property type="entry name" value="AAA"/>
    <property type="match status" value="1"/>
</dbReference>
<dbReference type="InterPro" id="IPR003439">
    <property type="entry name" value="ABC_transporter-like_ATP-bd"/>
</dbReference>
<evidence type="ECO:0000256" key="1">
    <source>
        <dbReference type="ARBA" id="ARBA00004417"/>
    </source>
</evidence>
<evidence type="ECO:0000256" key="5">
    <source>
        <dbReference type="ARBA" id="ARBA00022741"/>
    </source>
</evidence>
<dbReference type="PROSITE" id="PS50893">
    <property type="entry name" value="ABC_TRANSPORTER_2"/>
    <property type="match status" value="1"/>
</dbReference>
<dbReference type="PANTHER" id="PTHR43297:SF2">
    <property type="entry name" value="DIPEPTIDE TRANSPORT ATP-BINDING PROTEIN DPPD"/>
    <property type="match status" value="1"/>
</dbReference>
<dbReference type="InterPro" id="IPR017871">
    <property type="entry name" value="ABC_transporter-like_CS"/>
</dbReference>
<dbReference type="Pfam" id="PF00005">
    <property type="entry name" value="ABC_tran"/>
    <property type="match status" value="1"/>
</dbReference>
<dbReference type="InterPro" id="IPR013563">
    <property type="entry name" value="Oligopep_ABC_C"/>
</dbReference>
<evidence type="ECO:0000259" key="8">
    <source>
        <dbReference type="PROSITE" id="PS50893"/>
    </source>
</evidence>
<dbReference type="Proteomes" id="UP001595973">
    <property type="component" value="Unassembled WGS sequence"/>
</dbReference>
<dbReference type="InterPro" id="IPR027417">
    <property type="entry name" value="P-loop_NTPase"/>
</dbReference>
<evidence type="ECO:0000256" key="3">
    <source>
        <dbReference type="ARBA" id="ARBA00022448"/>
    </source>
</evidence>
<dbReference type="NCBIfam" id="TIGR01727">
    <property type="entry name" value="oligo_HPY"/>
    <property type="match status" value="1"/>
</dbReference>
<keyword evidence="4" id="KW-1003">Cell membrane</keyword>
<gene>
    <name evidence="9" type="ORF">ACFO5X_15540</name>
</gene>
<dbReference type="EMBL" id="JBHSGI010000024">
    <property type="protein sequence ID" value="MFC4669977.1"/>
    <property type="molecule type" value="Genomic_DNA"/>
</dbReference>
<evidence type="ECO:0000313" key="9">
    <source>
        <dbReference type="EMBL" id="MFC4669977.1"/>
    </source>
</evidence>
<name>A0ABV9KII1_9RHOB</name>
<comment type="subcellular location">
    <subcellularLocation>
        <location evidence="1">Cell inner membrane</location>
        <topology evidence="1">Peripheral membrane protein</topology>
    </subcellularLocation>
</comment>
<accession>A0ABV9KII1</accession>
<keyword evidence="7" id="KW-0472">Membrane</keyword>
<reference evidence="10" key="1">
    <citation type="journal article" date="2019" name="Int. J. Syst. Evol. Microbiol.">
        <title>The Global Catalogue of Microorganisms (GCM) 10K type strain sequencing project: providing services to taxonomists for standard genome sequencing and annotation.</title>
        <authorList>
            <consortium name="The Broad Institute Genomics Platform"/>
            <consortium name="The Broad Institute Genome Sequencing Center for Infectious Disease"/>
            <person name="Wu L."/>
            <person name="Ma J."/>
        </authorList>
    </citation>
    <scope>NUCLEOTIDE SEQUENCE [LARGE SCALE GENOMIC DNA]</scope>
    <source>
        <strain evidence="10">CGMCC 4.7283</strain>
    </source>
</reference>
<dbReference type="GO" id="GO:0005524">
    <property type="term" value="F:ATP binding"/>
    <property type="evidence" value="ECO:0007669"/>
    <property type="project" value="UniProtKB-KW"/>
</dbReference>
<feature type="domain" description="ABC transporter" evidence="8">
    <location>
        <begin position="3"/>
        <end position="253"/>
    </location>
</feature>
<evidence type="ECO:0000313" key="10">
    <source>
        <dbReference type="Proteomes" id="UP001595973"/>
    </source>
</evidence>
<evidence type="ECO:0000256" key="4">
    <source>
        <dbReference type="ARBA" id="ARBA00022475"/>
    </source>
</evidence>
<dbReference type="InterPro" id="IPR050388">
    <property type="entry name" value="ABC_Ni/Peptide_Import"/>
</dbReference>
<organism evidence="9 10">
    <name type="scientific">Seohaeicola nanhaiensis</name>
    <dbReference type="NCBI Taxonomy" id="1387282"/>
    <lineage>
        <taxon>Bacteria</taxon>
        <taxon>Pseudomonadati</taxon>
        <taxon>Pseudomonadota</taxon>
        <taxon>Alphaproteobacteria</taxon>
        <taxon>Rhodobacterales</taxon>
        <taxon>Roseobacteraceae</taxon>
        <taxon>Seohaeicola</taxon>
    </lineage>
</organism>
<dbReference type="Gene3D" id="3.40.50.300">
    <property type="entry name" value="P-loop containing nucleotide triphosphate hydrolases"/>
    <property type="match status" value="1"/>
</dbReference>
<dbReference type="PANTHER" id="PTHR43297">
    <property type="entry name" value="OLIGOPEPTIDE TRANSPORT ATP-BINDING PROTEIN APPD"/>
    <property type="match status" value="1"/>
</dbReference>
<dbReference type="SUPFAM" id="SSF52540">
    <property type="entry name" value="P-loop containing nucleoside triphosphate hydrolases"/>
    <property type="match status" value="1"/>
</dbReference>
<dbReference type="PROSITE" id="PS00211">
    <property type="entry name" value="ABC_TRANSPORTER_1"/>
    <property type="match status" value="1"/>
</dbReference>
<dbReference type="Pfam" id="PF08352">
    <property type="entry name" value="oligo_HPY"/>
    <property type="match status" value="1"/>
</dbReference>
<dbReference type="CDD" id="cd03257">
    <property type="entry name" value="ABC_NikE_OppD_transporters"/>
    <property type="match status" value="1"/>
</dbReference>
<keyword evidence="10" id="KW-1185">Reference proteome</keyword>
<comment type="caution">
    <text evidence="9">The sequence shown here is derived from an EMBL/GenBank/DDBJ whole genome shotgun (WGS) entry which is preliminary data.</text>
</comment>
<protein>
    <submittedName>
        <fullName evidence="9">ABC transporter ATP-binding protein</fullName>
    </submittedName>
</protein>
<keyword evidence="5" id="KW-0547">Nucleotide-binding</keyword>
<evidence type="ECO:0000256" key="2">
    <source>
        <dbReference type="ARBA" id="ARBA00005417"/>
    </source>
</evidence>
<keyword evidence="3" id="KW-0813">Transport</keyword>
<keyword evidence="6 9" id="KW-0067">ATP-binding</keyword>
<evidence type="ECO:0000256" key="7">
    <source>
        <dbReference type="ARBA" id="ARBA00023136"/>
    </source>
</evidence>
<comment type="similarity">
    <text evidence="2">Belongs to the ABC transporter superfamily.</text>
</comment>
<dbReference type="RefSeq" id="WP_380719522.1">
    <property type="nucleotide sequence ID" value="NZ_JBHSGI010000024.1"/>
</dbReference>
<proteinExistence type="inferred from homology"/>